<keyword evidence="2" id="KW-0393">Immunoglobulin domain</keyword>
<sequence length="546" mass="60296">GAKFLEYMCMINVTAGDPVSFECKVSGTPELKVRWLKDGKELTSSRHYKLSFENNISSFKIQSAQTGDETTHSTENILCVFLKTEQIIAPSFLKPLREMHEVLGSFVKIQCTFSGSLPISVEWQKDGNIISAGTKYKLLQEDNYVSLDIEHLEKADGGEYVCKLTNKAGTCECRGSLIVKGQNDKLKYIKSDTSVLKLPSTLKGTPPFTVKWFKEETELITGPSCFTGLEGSSCFLDLYTVGVSQSGIYTCQVSNDAGTARCTAELLVKEPPEFVLKLPPTKFVKQYEALRLECKVIGTPLIRILWYKNENVIAEGGNYKMSFVDSVAVLEIPISRFEDDGIYTCEAQNDAGSISCSTTLIVKDPPSFIKVPTSVEGTRGRDASLDCELKGTPPFEITWYKDKKPVKESRKYKFVLEGCSVTLHILSLDASDVGEYQCRALNNVGSDTCSSTPPVFVKKLSNLSVISGEEATFIATVKGSQPMTVSWVQDKDHVLRDGDNRKITFEDNQTTLRIFKADETCAGKYTCQVKNDSGVVESVAKLTVLG</sequence>
<dbReference type="PANTHER" id="PTHR13817:SF165">
    <property type="entry name" value="HEMICENTIN 2"/>
    <property type="match status" value="1"/>
</dbReference>
<dbReference type="Pfam" id="PF07679">
    <property type="entry name" value="I-set"/>
    <property type="match status" value="6"/>
</dbReference>
<dbReference type="PROSITE" id="PS50835">
    <property type="entry name" value="IG_LIKE"/>
    <property type="match status" value="6"/>
</dbReference>
<dbReference type="CDD" id="cd00096">
    <property type="entry name" value="Ig"/>
    <property type="match status" value="2"/>
</dbReference>
<protein>
    <recommendedName>
        <fullName evidence="3">Ig-like domain-containing protein</fullName>
    </recommendedName>
</protein>
<dbReference type="GeneTree" id="ENSGT01110000267173"/>
<keyword evidence="1" id="KW-0677">Repeat</keyword>
<keyword evidence="5" id="KW-1185">Reference proteome</keyword>
<dbReference type="InterPro" id="IPR013098">
    <property type="entry name" value="Ig_I-set"/>
</dbReference>
<dbReference type="InterPro" id="IPR036179">
    <property type="entry name" value="Ig-like_dom_sf"/>
</dbReference>
<dbReference type="PANTHER" id="PTHR13817">
    <property type="entry name" value="TITIN"/>
    <property type="match status" value="1"/>
</dbReference>
<feature type="domain" description="Ig-like" evidence="3">
    <location>
        <begin position="170"/>
        <end position="267"/>
    </location>
</feature>
<feature type="domain" description="Ig-like" evidence="3">
    <location>
        <begin position="468"/>
        <end position="543"/>
    </location>
</feature>
<reference evidence="4" key="3">
    <citation type="submission" date="2025-09" db="UniProtKB">
        <authorList>
            <consortium name="Ensembl"/>
        </authorList>
    </citation>
    <scope>IDENTIFICATION</scope>
</reference>
<proteinExistence type="predicted"/>
<dbReference type="FunFam" id="2.60.40.10:FF:000022">
    <property type="entry name" value="Cardiac titin"/>
    <property type="match status" value="5"/>
</dbReference>
<organism evidence="4 5">
    <name type="scientific">Scleropages formosus</name>
    <name type="common">Asian bonytongue</name>
    <name type="synonym">Osteoglossum formosum</name>
    <dbReference type="NCBI Taxonomy" id="113540"/>
    <lineage>
        <taxon>Eukaryota</taxon>
        <taxon>Metazoa</taxon>
        <taxon>Chordata</taxon>
        <taxon>Craniata</taxon>
        <taxon>Vertebrata</taxon>
        <taxon>Euteleostomi</taxon>
        <taxon>Actinopterygii</taxon>
        <taxon>Neopterygii</taxon>
        <taxon>Teleostei</taxon>
        <taxon>Osteoglossocephala</taxon>
        <taxon>Osteoglossomorpha</taxon>
        <taxon>Osteoglossiformes</taxon>
        <taxon>Osteoglossidae</taxon>
        <taxon>Scleropages</taxon>
    </lineage>
</organism>
<feature type="domain" description="Ig-like" evidence="3">
    <location>
        <begin position="2"/>
        <end position="89"/>
    </location>
</feature>
<dbReference type="InterPro" id="IPR003599">
    <property type="entry name" value="Ig_sub"/>
</dbReference>
<evidence type="ECO:0000313" key="5">
    <source>
        <dbReference type="Proteomes" id="UP000694397"/>
    </source>
</evidence>
<evidence type="ECO:0000256" key="2">
    <source>
        <dbReference type="ARBA" id="ARBA00023319"/>
    </source>
</evidence>
<dbReference type="FunFam" id="2.60.40.10:FF:000107">
    <property type="entry name" value="Myosin, light chain kinase a"/>
    <property type="match status" value="1"/>
</dbReference>
<dbReference type="GO" id="GO:0055013">
    <property type="term" value="P:cardiac muscle cell development"/>
    <property type="evidence" value="ECO:0007669"/>
    <property type="project" value="UniProtKB-ARBA"/>
</dbReference>
<feature type="domain" description="Ig-like" evidence="3">
    <location>
        <begin position="272"/>
        <end position="361"/>
    </location>
</feature>
<evidence type="ECO:0000313" key="4">
    <source>
        <dbReference type="Ensembl" id="ENSSFOP00015064998.1"/>
    </source>
</evidence>
<dbReference type="SMART" id="SM00409">
    <property type="entry name" value="IG"/>
    <property type="match status" value="5"/>
</dbReference>
<accession>A0A8C9VTR9</accession>
<dbReference type="InterPro" id="IPR013783">
    <property type="entry name" value="Ig-like_fold"/>
</dbReference>
<dbReference type="InterPro" id="IPR007110">
    <property type="entry name" value="Ig-like_dom"/>
</dbReference>
<reference evidence="4 5" key="1">
    <citation type="submission" date="2019-04" db="EMBL/GenBank/DDBJ databases">
        <authorList>
            <consortium name="Wellcome Sanger Institute Data Sharing"/>
        </authorList>
    </citation>
    <scope>NUCLEOTIDE SEQUENCE [LARGE SCALE GENOMIC DNA]</scope>
</reference>
<name>A0A8C9VTR9_SCLFO</name>
<dbReference type="SUPFAM" id="SSF48726">
    <property type="entry name" value="Immunoglobulin"/>
    <property type="match status" value="6"/>
</dbReference>
<feature type="domain" description="Ig-like" evidence="3">
    <location>
        <begin position="90"/>
        <end position="166"/>
    </location>
</feature>
<dbReference type="InterPro" id="IPR003598">
    <property type="entry name" value="Ig_sub2"/>
</dbReference>
<dbReference type="GO" id="GO:0003007">
    <property type="term" value="P:heart morphogenesis"/>
    <property type="evidence" value="ECO:0007669"/>
    <property type="project" value="UniProtKB-ARBA"/>
</dbReference>
<dbReference type="Ensembl" id="ENSSFOT00015079210.1">
    <property type="protein sequence ID" value="ENSSFOP00015064998.1"/>
    <property type="gene ID" value="ENSSFOG00015025346.1"/>
</dbReference>
<dbReference type="Gene3D" id="2.60.40.10">
    <property type="entry name" value="Immunoglobulins"/>
    <property type="match status" value="6"/>
</dbReference>
<evidence type="ECO:0000259" key="3">
    <source>
        <dbReference type="PROSITE" id="PS50835"/>
    </source>
</evidence>
<dbReference type="OrthoDB" id="5969272at2759"/>
<reference evidence="4" key="2">
    <citation type="submission" date="2025-08" db="UniProtKB">
        <authorList>
            <consortium name="Ensembl"/>
        </authorList>
    </citation>
    <scope>IDENTIFICATION</scope>
</reference>
<dbReference type="SMART" id="SM00408">
    <property type="entry name" value="IGc2"/>
    <property type="match status" value="6"/>
</dbReference>
<dbReference type="AlphaFoldDB" id="A0A8C9VTR9"/>
<dbReference type="InterPro" id="IPR050964">
    <property type="entry name" value="Striated_Muscle_Regulatory"/>
</dbReference>
<evidence type="ECO:0000256" key="1">
    <source>
        <dbReference type="ARBA" id="ARBA00022737"/>
    </source>
</evidence>
<feature type="domain" description="Ig-like" evidence="3">
    <location>
        <begin position="366"/>
        <end position="456"/>
    </location>
</feature>
<dbReference type="Proteomes" id="UP000694397">
    <property type="component" value="Chromosome 21"/>
</dbReference>